<comment type="caution">
    <text evidence="2">The sequence shown here is derived from an EMBL/GenBank/DDBJ whole genome shotgun (WGS) entry which is preliminary data.</text>
</comment>
<organism evidence="2 3">
    <name type="scientific">Sphingobacterium kyonggiense</name>
    <dbReference type="NCBI Taxonomy" id="714075"/>
    <lineage>
        <taxon>Bacteria</taxon>
        <taxon>Pseudomonadati</taxon>
        <taxon>Bacteroidota</taxon>
        <taxon>Sphingobacteriia</taxon>
        <taxon>Sphingobacteriales</taxon>
        <taxon>Sphingobacteriaceae</taxon>
        <taxon>Sphingobacterium</taxon>
    </lineage>
</organism>
<evidence type="ECO:0000313" key="3">
    <source>
        <dbReference type="Proteomes" id="UP001500101"/>
    </source>
</evidence>
<dbReference type="RefSeq" id="WP_344675325.1">
    <property type="nucleotide sequence ID" value="NZ_BAAAZI010000011.1"/>
</dbReference>
<reference evidence="3" key="1">
    <citation type="journal article" date="2019" name="Int. J. Syst. Evol. Microbiol.">
        <title>The Global Catalogue of Microorganisms (GCM) 10K type strain sequencing project: providing services to taxonomists for standard genome sequencing and annotation.</title>
        <authorList>
            <consortium name="The Broad Institute Genomics Platform"/>
            <consortium name="The Broad Institute Genome Sequencing Center for Infectious Disease"/>
            <person name="Wu L."/>
            <person name="Ma J."/>
        </authorList>
    </citation>
    <scope>NUCLEOTIDE SEQUENCE [LARGE SCALE GENOMIC DNA]</scope>
    <source>
        <strain evidence="3">JCM 16704</strain>
    </source>
</reference>
<sequence>MDPRTKIRNIAFLDPSDPGYRKFVEESRLANMRIRESRGNRAYSDLISEQFELAVREWLKPVGGTEKRILSYERLDRSQKYIKRFRELDFVIDDGDCIYLGELKVSFSTSLLRRAYRQLSEAIDVLGRTGKKVRAVLIFINLSHENARTTVNTFDPDFTKVEFMHRSVNGRAYEFLHLSPVEIFQWAFENAIISESGLLELALNEARNRQSDRASRRDLRSRNVPDSEWPPHLREKKSSGKIYRYGRNRTAESQIAFRLKEALGKRNARISRIGTIKAFDHDQGMGEVRTLSSGNLLFNVESFGSDPSIRPERGMVIAYKRKRVTEGGQFSLEGCRILDSIDDFELLMSLLMLEASPNSQRIMDRKGFLSGGISGEMLKQTTLQIFAGKGEQRFMDTVLHYYDRLLLDDHFVHFCSYIENIALPLIETDDRDMLEQTLYCHFFANIRPDVLFQVWKHSAFRYIAYTDGVDYEIPIEIILQNREQLDGAHWERIAQYSYAKSIQRPL</sequence>
<accession>A0ABP7YZQ7</accession>
<name>A0ABP7YZQ7_9SPHI</name>
<proteinExistence type="predicted"/>
<evidence type="ECO:0000313" key="2">
    <source>
        <dbReference type="EMBL" id="GAA4144416.1"/>
    </source>
</evidence>
<protein>
    <submittedName>
        <fullName evidence="2">Uncharacterized protein</fullName>
    </submittedName>
</protein>
<dbReference type="Proteomes" id="UP001500101">
    <property type="component" value="Unassembled WGS sequence"/>
</dbReference>
<feature type="region of interest" description="Disordered" evidence="1">
    <location>
        <begin position="210"/>
        <end position="235"/>
    </location>
</feature>
<dbReference type="EMBL" id="BAAAZI010000011">
    <property type="protein sequence ID" value="GAA4144416.1"/>
    <property type="molecule type" value="Genomic_DNA"/>
</dbReference>
<evidence type="ECO:0000256" key="1">
    <source>
        <dbReference type="SAM" id="MobiDB-lite"/>
    </source>
</evidence>
<keyword evidence="3" id="KW-1185">Reference proteome</keyword>
<gene>
    <name evidence="2" type="ORF">GCM10022216_27310</name>
</gene>